<dbReference type="PANTHER" id="PTHR36503:SF1">
    <property type="entry name" value="BLR2520 PROTEIN"/>
    <property type="match status" value="1"/>
</dbReference>
<dbReference type="Gene3D" id="3.10.180.10">
    <property type="entry name" value="2,3-Dihydroxybiphenyl 1,2-Dioxygenase, domain 1"/>
    <property type="match status" value="1"/>
</dbReference>
<keyword evidence="3" id="KW-1185">Reference proteome</keyword>
<dbReference type="Pfam" id="PF00903">
    <property type="entry name" value="Glyoxalase"/>
    <property type="match status" value="1"/>
</dbReference>
<dbReference type="SUPFAM" id="SSF54593">
    <property type="entry name" value="Glyoxalase/Bleomycin resistance protein/Dihydroxybiphenyl dioxygenase"/>
    <property type="match status" value="1"/>
</dbReference>
<dbReference type="InterPro" id="IPR029068">
    <property type="entry name" value="Glyas_Bleomycin-R_OHBP_Dase"/>
</dbReference>
<proteinExistence type="predicted"/>
<evidence type="ECO:0000259" key="1">
    <source>
        <dbReference type="PROSITE" id="PS51819"/>
    </source>
</evidence>
<dbReference type="InterPro" id="IPR004360">
    <property type="entry name" value="Glyas_Fos-R_dOase_dom"/>
</dbReference>
<dbReference type="PANTHER" id="PTHR36503">
    <property type="entry name" value="BLR2520 PROTEIN"/>
    <property type="match status" value="1"/>
</dbReference>
<dbReference type="PROSITE" id="PS51819">
    <property type="entry name" value="VOC"/>
    <property type="match status" value="1"/>
</dbReference>
<dbReference type="InterPro" id="IPR037523">
    <property type="entry name" value="VOC_core"/>
</dbReference>
<dbReference type="Proteomes" id="UP000683310">
    <property type="component" value="Chromosome"/>
</dbReference>
<accession>A0ABX8CPF0</accession>
<sequence>MGKTMTLQVTTIMLAVEDMDRSKKFYEGLGAKLGQDFPNFASFELGGGSAMGIYPIDWAAKDAGVSAEGEGFRGVSFHFIVDSQEEVDEVIAKAVAGGGSVVREAEGAGWGGYFGYIADPDGHLWKIATAA</sequence>
<protein>
    <submittedName>
        <fullName evidence="2">VOC family protein</fullName>
    </submittedName>
</protein>
<feature type="domain" description="VOC" evidence="1">
    <location>
        <begin position="8"/>
        <end position="130"/>
    </location>
</feature>
<dbReference type="EMBL" id="CP074371">
    <property type="protein sequence ID" value="QVI21449.1"/>
    <property type="molecule type" value="Genomic_DNA"/>
</dbReference>
<evidence type="ECO:0000313" key="2">
    <source>
        <dbReference type="EMBL" id="QVI21449.1"/>
    </source>
</evidence>
<name>A0ABX8CPF0_9NOCA</name>
<gene>
    <name evidence="2" type="ORF">KHQ06_36810</name>
</gene>
<organism evidence="2 3">
    <name type="scientific">Nocardia tengchongensis</name>
    <dbReference type="NCBI Taxonomy" id="2055889"/>
    <lineage>
        <taxon>Bacteria</taxon>
        <taxon>Bacillati</taxon>
        <taxon>Actinomycetota</taxon>
        <taxon>Actinomycetes</taxon>
        <taxon>Mycobacteriales</taxon>
        <taxon>Nocardiaceae</taxon>
        <taxon>Nocardia</taxon>
    </lineage>
</organism>
<evidence type="ECO:0000313" key="3">
    <source>
        <dbReference type="Proteomes" id="UP000683310"/>
    </source>
</evidence>
<reference evidence="2 3" key="1">
    <citation type="submission" date="2021-04" db="EMBL/GenBank/DDBJ databases">
        <title>Nocardia tengchongensis.</title>
        <authorList>
            <person name="Zhuang k."/>
            <person name="Ran Y."/>
            <person name="Li W."/>
        </authorList>
    </citation>
    <scope>NUCLEOTIDE SEQUENCE [LARGE SCALE GENOMIC DNA]</scope>
    <source>
        <strain evidence="2 3">CFH S0057</strain>
    </source>
</reference>